<comment type="caution">
    <text evidence="6">The sequence shown here is derived from an EMBL/GenBank/DDBJ whole genome shotgun (WGS) entry which is preliminary data.</text>
</comment>
<dbReference type="Pfam" id="PF01546">
    <property type="entry name" value="Peptidase_M20"/>
    <property type="match status" value="1"/>
</dbReference>
<dbReference type="OrthoDB" id="7832001at2759"/>
<gene>
    <name evidence="6" type="ORF">CAUJ_LOCUS8977</name>
</gene>
<reference evidence="6" key="1">
    <citation type="submission" date="2020-10" db="EMBL/GenBank/DDBJ databases">
        <authorList>
            <person name="Kikuchi T."/>
        </authorList>
    </citation>
    <scope>NUCLEOTIDE SEQUENCE</scope>
    <source>
        <strain evidence="6">NKZ352</strain>
    </source>
</reference>
<dbReference type="InterPro" id="IPR001261">
    <property type="entry name" value="ArgE/DapE_CS"/>
</dbReference>
<keyword evidence="2" id="KW-0645">Protease</keyword>
<dbReference type="Proteomes" id="UP000835052">
    <property type="component" value="Unassembled WGS sequence"/>
</dbReference>
<keyword evidence="4" id="KW-0378">Hydrolase</keyword>
<dbReference type="PANTHER" id="PTHR43270:SF14">
    <property type="entry name" value="PEPTIDASE M20 DIMERISATION DOMAIN-CONTAINING PROTEIN"/>
    <property type="match status" value="1"/>
</dbReference>
<dbReference type="PANTHER" id="PTHR43270">
    <property type="entry name" value="BETA-ALA-HIS DIPEPTIDASE"/>
    <property type="match status" value="1"/>
</dbReference>
<dbReference type="AlphaFoldDB" id="A0A8S1HFL8"/>
<dbReference type="EMBL" id="CAJGYM010000032">
    <property type="protein sequence ID" value="CAD6193058.1"/>
    <property type="molecule type" value="Genomic_DNA"/>
</dbReference>
<dbReference type="InterPro" id="IPR051458">
    <property type="entry name" value="Cyt/Met_Dipeptidase"/>
</dbReference>
<evidence type="ECO:0000256" key="4">
    <source>
        <dbReference type="ARBA" id="ARBA00022801"/>
    </source>
</evidence>
<feature type="domain" description="Peptidase M20 dimerisation" evidence="5">
    <location>
        <begin position="230"/>
        <end position="386"/>
    </location>
</feature>
<dbReference type="SUPFAM" id="SSF53187">
    <property type="entry name" value="Zn-dependent exopeptidases"/>
    <property type="match status" value="1"/>
</dbReference>
<evidence type="ECO:0000256" key="2">
    <source>
        <dbReference type="ARBA" id="ARBA00022670"/>
    </source>
</evidence>
<dbReference type="Pfam" id="PF07687">
    <property type="entry name" value="M20_dimer"/>
    <property type="match status" value="1"/>
</dbReference>
<keyword evidence="3" id="KW-0479">Metal-binding</keyword>
<dbReference type="PROSITE" id="PS00759">
    <property type="entry name" value="ARGE_DAPE_CPG2_2"/>
    <property type="match status" value="1"/>
</dbReference>
<dbReference type="GO" id="GO:0046872">
    <property type="term" value="F:metal ion binding"/>
    <property type="evidence" value="ECO:0007669"/>
    <property type="project" value="UniProtKB-KW"/>
</dbReference>
<dbReference type="Gene3D" id="3.30.70.360">
    <property type="match status" value="1"/>
</dbReference>
<dbReference type="InterPro" id="IPR002933">
    <property type="entry name" value="Peptidase_M20"/>
</dbReference>
<protein>
    <recommendedName>
        <fullName evidence="5">Peptidase M20 dimerisation domain-containing protein</fullName>
    </recommendedName>
</protein>
<evidence type="ECO:0000313" key="7">
    <source>
        <dbReference type="Proteomes" id="UP000835052"/>
    </source>
</evidence>
<dbReference type="InterPro" id="IPR011650">
    <property type="entry name" value="Peptidase_M20_dimer"/>
</dbReference>
<keyword evidence="7" id="KW-1185">Reference proteome</keyword>
<dbReference type="GO" id="GO:0008233">
    <property type="term" value="F:peptidase activity"/>
    <property type="evidence" value="ECO:0007669"/>
    <property type="project" value="UniProtKB-KW"/>
</dbReference>
<evidence type="ECO:0000313" key="6">
    <source>
        <dbReference type="EMBL" id="CAD6193058.1"/>
    </source>
</evidence>
<evidence type="ECO:0000256" key="1">
    <source>
        <dbReference type="ARBA" id="ARBA00006247"/>
    </source>
</evidence>
<proteinExistence type="inferred from homology"/>
<evidence type="ECO:0000256" key="3">
    <source>
        <dbReference type="ARBA" id="ARBA00022723"/>
    </source>
</evidence>
<dbReference type="Gene3D" id="3.40.630.10">
    <property type="entry name" value="Zn peptidases"/>
    <property type="match status" value="1"/>
</dbReference>
<dbReference type="CDD" id="cd05676">
    <property type="entry name" value="M20_dipept_like_CNDP"/>
    <property type="match status" value="1"/>
</dbReference>
<comment type="similarity">
    <text evidence="1">Belongs to the peptidase M20A family.</text>
</comment>
<sequence>MVFCNCLLETPGRNQLRCFSKMSDEKLDAIFKVIDQEQDSFVQQLAEVVAIKSISGDISLHSECVKVVEWAKERLDKLGAETTIWPLGKRNLPDGQDVDLPPCVYSVLGRDPLKKTLLVYGHLDVQPADKDDGWNTDPFVLTEKDGKLFGRGSTDDKGPIVAWFAVVEVMQKLQIDIPVNLVFVLEAMEESGSEGLDEALKKNAKVFENVDFAVITDNYWLGKNKPCLTYGLRGISYYHLTVTGASQDLHSGIAGGTLPEALNDLIWLMSQLVDGKGKILVPGLQEMIAPLTDEERKRYKDIDFNPADYKKEMGAQGLLSNEKETLLQNRWRNPSLSLHGIEGAFSGWGSKTVIPGTVIGKFSIRLVPNMKNEDVDKAVISYLNDLWAKRGSPNVFKPVAGHGGPYYLADCEGKGYQAAATAIEKVFGVKPDFTREGGSIPVATSLQEVTGKAVVLLPLGACDDMAHSQNEKMNRSNFIQGTKVLAAYLLELAK</sequence>
<dbReference type="GO" id="GO:0006508">
    <property type="term" value="P:proteolysis"/>
    <property type="evidence" value="ECO:0007669"/>
    <property type="project" value="UniProtKB-KW"/>
</dbReference>
<evidence type="ECO:0000259" key="5">
    <source>
        <dbReference type="Pfam" id="PF07687"/>
    </source>
</evidence>
<name>A0A8S1HFL8_9PELO</name>
<organism evidence="6 7">
    <name type="scientific">Caenorhabditis auriculariae</name>
    <dbReference type="NCBI Taxonomy" id="2777116"/>
    <lineage>
        <taxon>Eukaryota</taxon>
        <taxon>Metazoa</taxon>
        <taxon>Ecdysozoa</taxon>
        <taxon>Nematoda</taxon>
        <taxon>Chromadorea</taxon>
        <taxon>Rhabditida</taxon>
        <taxon>Rhabditina</taxon>
        <taxon>Rhabditomorpha</taxon>
        <taxon>Rhabditoidea</taxon>
        <taxon>Rhabditidae</taxon>
        <taxon>Peloderinae</taxon>
        <taxon>Caenorhabditis</taxon>
    </lineage>
</organism>
<accession>A0A8S1HFL8</accession>